<feature type="compositionally biased region" description="Basic residues" evidence="2">
    <location>
        <begin position="234"/>
        <end position="252"/>
    </location>
</feature>
<reference evidence="3" key="2">
    <citation type="journal article" date="2022" name="Res Sq">
        <title>Comparative Genomics Reveals Insights into the Divergent Evolution of Astigmatic Mites and Household Pest Adaptations.</title>
        <authorList>
            <person name="Xiong Q."/>
            <person name="Wan A.T.-Y."/>
            <person name="Liu X.-Y."/>
            <person name="Fung C.S.-H."/>
            <person name="Xiao X."/>
            <person name="Malainual N."/>
            <person name="Hou J."/>
            <person name="Wang L."/>
            <person name="Wang M."/>
            <person name="Yang K."/>
            <person name="Cui Y."/>
            <person name="Leung E."/>
            <person name="Nong W."/>
            <person name="Shin S.-K."/>
            <person name="Au S."/>
            <person name="Jeong K.Y."/>
            <person name="Chew F.T."/>
            <person name="Hui J."/>
            <person name="Leung T.F."/>
            <person name="Tungtrongchitr A."/>
            <person name="Zhong N."/>
            <person name="Liu Z."/>
            <person name="Tsui S."/>
        </authorList>
    </citation>
    <scope>NUCLEOTIDE SEQUENCE</scope>
    <source>
        <strain evidence="3">Derf</strain>
        <tissue evidence="3">Whole organism</tissue>
    </source>
</reference>
<evidence type="ECO:0000256" key="1">
    <source>
        <dbReference type="RuleBase" id="RU004374"/>
    </source>
</evidence>
<feature type="compositionally biased region" description="Basic residues" evidence="2">
    <location>
        <begin position="337"/>
        <end position="349"/>
    </location>
</feature>
<keyword evidence="1" id="KW-0694">RNA-binding</keyword>
<name>A0A922L4H2_DERFA</name>
<dbReference type="Gene3D" id="3.30.760.10">
    <property type="entry name" value="RNA Cap, Translation Initiation Factor Eif4e"/>
    <property type="match status" value="1"/>
</dbReference>
<organism evidence="3 4">
    <name type="scientific">Dermatophagoides farinae</name>
    <name type="common">American house dust mite</name>
    <dbReference type="NCBI Taxonomy" id="6954"/>
    <lineage>
        <taxon>Eukaryota</taxon>
        <taxon>Metazoa</taxon>
        <taxon>Ecdysozoa</taxon>
        <taxon>Arthropoda</taxon>
        <taxon>Chelicerata</taxon>
        <taxon>Arachnida</taxon>
        <taxon>Acari</taxon>
        <taxon>Acariformes</taxon>
        <taxon>Sarcoptiformes</taxon>
        <taxon>Astigmata</taxon>
        <taxon>Psoroptidia</taxon>
        <taxon>Analgoidea</taxon>
        <taxon>Pyroglyphidae</taxon>
        <taxon>Dermatophagoidinae</taxon>
        <taxon>Dermatophagoides</taxon>
    </lineage>
</organism>
<dbReference type="GO" id="GO:0003743">
    <property type="term" value="F:translation initiation factor activity"/>
    <property type="evidence" value="ECO:0007669"/>
    <property type="project" value="UniProtKB-KW"/>
</dbReference>
<dbReference type="SUPFAM" id="SSF55418">
    <property type="entry name" value="eIF4e-like"/>
    <property type="match status" value="1"/>
</dbReference>
<feature type="region of interest" description="Disordered" evidence="2">
    <location>
        <begin position="336"/>
        <end position="367"/>
    </location>
</feature>
<dbReference type="Proteomes" id="UP000790347">
    <property type="component" value="Unassembled WGS sequence"/>
</dbReference>
<evidence type="ECO:0000313" key="3">
    <source>
        <dbReference type="EMBL" id="KAH9517993.1"/>
    </source>
</evidence>
<gene>
    <name evidence="3" type="primary">EIF4E_4</name>
    <name evidence="3" type="ORF">DERF_008599</name>
</gene>
<dbReference type="GO" id="GO:0016281">
    <property type="term" value="C:eukaryotic translation initiation factor 4F complex"/>
    <property type="evidence" value="ECO:0007669"/>
    <property type="project" value="TreeGrafter"/>
</dbReference>
<dbReference type="InterPro" id="IPR001040">
    <property type="entry name" value="TIF_eIF_4E"/>
</dbReference>
<feature type="compositionally biased region" description="Polar residues" evidence="2">
    <location>
        <begin position="357"/>
        <end position="367"/>
    </location>
</feature>
<dbReference type="AlphaFoldDB" id="A0A922L4H2"/>
<dbReference type="EMBL" id="ASGP02000003">
    <property type="protein sequence ID" value="KAH9517993.1"/>
    <property type="molecule type" value="Genomic_DNA"/>
</dbReference>
<comment type="similarity">
    <text evidence="1">Belongs to the eukaryotic initiation factor 4E family.</text>
</comment>
<protein>
    <submittedName>
        <fullName evidence="3">Translation initiation factor eIF4E</fullName>
    </submittedName>
</protein>
<sequence length="389" mass="45929">MFDCHFVQHHYHYTSGLQFLLEQSQQNKDWPSFFRMLPKVTGEVLEQTCRSSSISMIVSNRTPTKSSSSSSINNLDSVTTRSDSAMAKNIKDLINTIHHVNTNNEHVEQIWQLWRWKPPVQSSLQTRDDYFHNPASTPHTIMNEFKKHLTVSKDLKFHTCDLRRLAEIEYQPLMTFVTQDDYDDHTDSMVRSYFIFKDGVMPLWEDEYNVFGGCWSLIWSNDFVREKSHENDQHHHHHHHHHHQNHHHNHGSKKTSKFIWKQVINLLTDPLMVKYVDEISGVGLTIRSNKTYKITIWNRNSDDTITKMMIGQNIKSILGHSGPMFYYSHKSTLKNQYAKKKQEKTRQRRTTLPVDKNSMNVDDSPRLNPNRSSDYVRYFKLSTIFQPCH</sequence>
<keyword evidence="1 3" id="KW-0396">Initiation factor</keyword>
<dbReference type="Pfam" id="PF01652">
    <property type="entry name" value="IF4E"/>
    <property type="match status" value="1"/>
</dbReference>
<keyword evidence="4" id="KW-1185">Reference proteome</keyword>
<comment type="caution">
    <text evidence="3">The sequence shown here is derived from an EMBL/GenBank/DDBJ whole genome shotgun (WGS) entry which is preliminary data.</text>
</comment>
<dbReference type="PANTHER" id="PTHR11960">
    <property type="entry name" value="EUKARYOTIC TRANSLATION INITIATION FACTOR 4E RELATED"/>
    <property type="match status" value="1"/>
</dbReference>
<keyword evidence="1" id="KW-0648">Protein biosynthesis</keyword>
<dbReference type="GO" id="GO:0000340">
    <property type="term" value="F:RNA 7-methylguanosine cap binding"/>
    <property type="evidence" value="ECO:0007669"/>
    <property type="project" value="TreeGrafter"/>
</dbReference>
<dbReference type="InterPro" id="IPR023398">
    <property type="entry name" value="TIF_eIF4e-like"/>
</dbReference>
<accession>A0A922L4H2</accession>
<proteinExistence type="inferred from homology"/>
<reference evidence="3" key="1">
    <citation type="submission" date="2013-05" db="EMBL/GenBank/DDBJ databases">
        <authorList>
            <person name="Yim A.K.Y."/>
            <person name="Chan T.F."/>
            <person name="Ji K.M."/>
            <person name="Liu X.Y."/>
            <person name="Zhou J.W."/>
            <person name="Li R.Q."/>
            <person name="Yang K.Y."/>
            <person name="Li J."/>
            <person name="Li M."/>
            <person name="Law P.T.W."/>
            <person name="Wu Y.L."/>
            <person name="Cai Z.L."/>
            <person name="Qin H."/>
            <person name="Bao Y."/>
            <person name="Leung R.K.K."/>
            <person name="Ng P.K.S."/>
            <person name="Zou J."/>
            <person name="Zhong X.J."/>
            <person name="Ran P.X."/>
            <person name="Zhong N.S."/>
            <person name="Liu Z.G."/>
            <person name="Tsui S.K.W."/>
        </authorList>
    </citation>
    <scope>NUCLEOTIDE SEQUENCE</scope>
    <source>
        <strain evidence="3">Derf</strain>
        <tissue evidence="3">Whole organism</tissue>
    </source>
</reference>
<evidence type="ECO:0000256" key="2">
    <source>
        <dbReference type="SAM" id="MobiDB-lite"/>
    </source>
</evidence>
<feature type="region of interest" description="Disordered" evidence="2">
    <location>
        <begin position="229"/>
        <end position="252"/>
    </location>
</feature>
<evidence type="ECO:0000313" key="4">
    <source>
        <dbReference type="Proteomes" id="UP000790347"/>
    </source>
</evidence>